<evidence type="ECO:0000313" key="3">
    <source>
        <dbReference type="EMBL" id="OJJ42437.1"/>
    </source>
</evidence>
<protein>
    <recommendedName>
        <fullName evidence="2">HNH nuclease domain-containing protein</fullName>
    </recommendedName>
</protein>
<dbReference type="VEuPathDB" id="FungiDB:ASPZODRAFT_170112"/>
<feature type="region of interest" description="Disordered" evidence="1">
    <location>
        <begin position="96"/>
        <end position="134"/>
    </location>
</feature>
<dbReference type="AlphaFoldDB" id="A0A1L9S5L0"/>
<sequence length="387" mass="44574">MVEWSGIRRSPITDPLPEAKDPKRIELIQKLNTTLGRPIEPGLWACFWLSDIQMLEHLVSMCTNKDEFLANISRLMMTNSKVCTDLVRAWCSRTKGQTGDELSDDEELDNRKKRKATSTTPQSPSKIPRKEGTTLQNLSRLSEVTLSSSAHNQHHHDHHERKRVYCSLIAKSLCEERDKSTCLITKGRDCIDKAHIYPYSVNEHDIFWETLRMFWSKEKVRVWEKAVLGEKGTEVCQNLICLAPTVHRLWRKAKFALKPEELSEDQKTLTVRFFWLSDSRYHRKEIGLPPYIAPGLDRSTGNTVLMNSETMQIISSGDILEFKTDDPENHPLPSFDILELQWMLHRVTALSGAAEATDEDDSSDKDSYDDEDEDDDDGNEERQRQAQ</sequence>
<proteinExistence type="predicted"/>
<reference evidence="4" key="1">
    <citation type="journal article" date="2017" name="Genome Biol.">
        <title>Comparative genomics reveals high biological diversity and specific adaptations in the industrially and medically important fungal genus Aspergillus.</title>
        <authorList>
            <person name="de Vries R.P."/>
            <person name="Riley R."/>
            <person name="Wiebenga A."/>
            <person name="Aguilar-Osorio G."/>
            <person name="Amillis S."/>
            <person name="Uchima C.A."/>
            <person name="Anderluh G."/>
            <person name="Asadollahi M."/>
            <person name="Askin M."/>
            <person name="Barry K."/>
            <person name="Battaglia E."/>
            <person name="Bayram O."/>
            <person name="Benocci T."/>
            <person name="Braus-Stromeyer S.A."/>
            <person name="Caldana C."/>
            <person name="Canovas D."/>
            <person name="Cerqueira G.C."/>
            <person name="Chen F."/>
            <person name="Chen W."/>
            <person name="Choi C."/>
            <person name="Clum A."/>
            <person name="Dos Santos R.A."/>
            <person name="Damasio A.R."/>
            <person name="Diallinas G."/>
            <person name="Emri T."/>
            <person name="Fekete E."/>
            <person name="Flipphi M."/>
            <person name="Freyberg S."/>
            <person name="Gallo A."/>
            <person name="Gournas C."/>
            <person name="Habgood R."/>
            <person name="Hainaut M."/>
            <person name="Harispe M.L."/>
            <person name="Henrissat B."/>
            <person name="Hilden K.S."/>
            <person name="Hope R."/>
            <person name="Hossain A."/>
            <person name="Karabika E."/>
            <person name="Karaffa L."/>
            <person name="Karanyi Z."/>
            <person name="Krasevec N."/>
            <person name="Kuo A."/>
            <person name="Kusch H."/>
            <person name="LaButti K."/>
            <person name="Lagendijk E.L."/>
            <person name="Lapidus A."/>
            <person name="Levasseur A."/>
            <person name="Lindquist E."/>
            <person name="Lipzen A."/>
            <person name="Logrieco A.F."/>
            <person name="MacCabe A."/>
            <person name="Maekelae M.R."/>
            <person name="Malavazi I."/>
            <person name="Melin P."/>
            <person name="Meyer V."/>
            <person name="Mielnichuk N."/>
            <person name="Miskei M."/>
            <person name="Molnar A.P."/>
            <person name="Mule G."/>
            <person name="Ngan C.Y."/>
            <person name="Orejas M."/>
            <person name="Orosz E."/>
            <person name="Ouedraogo J.P."/>
            <person name="Overkamp K.M."/>
            <person name="Park H.-S."/>
            <person name="Perrone G."/>
            <person name="Piumi F."/>
            <person name="Punt P.J."/>
            <person name="Ram A.F."/>
            <person name="Ramon A."/>
            <person name="Rauscher S."/>
            <person name="Record E."/>
            <person name="Riano-Pachon D.M."/>
            <person name="Robert V."/>
            <person name="Roehrig J."/>
            <person name="Ruller R."/>
            <person name="Salamov A."/>
            <person name="Salih N.S."/>
            <person name="Samson R.A."/>
            <person name="Sandor E."/>
            <person name="Sanguinetti M."/>
            <person name="Schuetze T."/>
            <person name="Sepcic K."/>
            <person name="Shelest E."/>
            <person name="Sherlock G."/>
            <person name="Sophianopoulou V."/>
            <person name="Squina F.M."/>
            <person name="Sun H."/>
            <person name="Susca A."/>
            <person name="Todd R.B."/>
            <person name="Tsang A."/>
            <person name="Unkles S.E."/>
            <person name="van de Wiele N."/>
            <person name="van Rossen-Uffink D."/>
            <person name="Oliveira J.V."/>
            <person name="Vesth T.C."/>
            <person name="Visser J."/>
            <person name="Yu J.-H."/>
            <person name="Zhou M."/>
            <person name="Andersen M.R."/>
            <person name="Archer D.B."/>
            <person name="Baker S.E."/>
            <person name="Benoit I."/>
            <person name="Brakhage A.A."/>
            <person name="Braus G.H."/>
            <person name="Fischer R."/>
            <person name="Frisvad J.C."/>
            <person name="Goldman G.H."/>
            <person name="Houbraken J."/>
            <person name="Oakley B."/>
            <person name="Pocsi I."/>
            <person name="Scazzocchio C."/>
            <person name="Seiboth B."/>
            <person name="vanKuyk P.A."/>
            <person name="Wortman J."/>
            <person name="Dyer P.S."/>
            <person name="Grigoriev I.V."/>
        </authorList>
    </citation>
    <scope>NUCLEOTIDE SEQUENCE [LARGE SCALE GENOMIC DNA]</scope>
    <source>
        <strain evidence="4">CBS 506.65</strain>
    </source>
</reference>
<evidence type="ECO:0000313" key="4">
    <source>
        <dbReference type="Proteomes" id="UP000184188"/>
    </source>
</evidence>
<dbReference type="EMBL" id="KV878359">
    <property type="protein sequence ID" value="OJJ42437.1"/>
    <property type="molecule type" value="Genomic_DNA"/>
</dbReference>
<dbReference type="OrthoDB" id="5416097at2759"/>
<feature type="compositionally biased region" description="Acidic residues" evidence="1">
    <location>
        <begin position="356"/>
        <end position="379"/>
    </location>
</feature>
<name>A0A1L9S5L0_9EURO</name>
<dbReference type="RefSeq" id="XP_022576947.1">
    <property type="nucleotide sequence ID" value="XM_022726920.1"/>
</dbReference>
<feature type="domain" description="HNH nuclease" evidence="2">
    <location>
        <begin position="182"/>
        <end position="257"/>
    </location>
</feature>
<keyword evidence="4" id="KW-1185">Reference proteome</keyword>
<gene>
    <name evidence="3" type="ORF">ASPZODRAFT_170112</name>
</gene>
<dbReference type="InterPro" id="IPR003615">
    <property type="entry name" value="HNH_nuc"/>
</dbReference>
<dbReference type="Pfam" id="PF13391">
    <property type="entry name" value="HNH_2"/>
    <property type="match status" value="1"/>
</dbReference>
<evidence type="ECO:0000256" key="1">
    <source>
        <dbReference type="SAM" id="MobiDB-lite"/>
    </source>
</evidence>
<organism evidence="3 4">
    <name type="scientific">Penicilliopsis zonata CBS 506.65</name>
    <dbReference type="NCBI Taxonomy" id="1073090"/>
    <lineage>
        <taxon>Eukaryota</taxon>
        <taxon>Fungi</taxon>
        <taxon>Dikarya</taxon>
        <taxon>Ascomycota</taxon>
        <taxon>Pezizomycotina</taxon>
        <taxon>Eurotiomycetes</taxon>
        <taxon>Eurotiomycetidae</taxon>
        <taxon>Eurotiales</taxon>
        <taxon>Aspergillaceae</taxon>
        <taxon>Penicilliopsis</taxon>
    </lineage>
</organism>
<accession>A0A1L9S5L0</accession>
<dbReference type="Proteomes" id="UP000184188">
    <property type="component" value="Unassembled WGS sequence"/>
</dbReference>
<dbReference type="GeneID" id="34613384"/>
<evidence type="ECO:0000259" key="2">
    <source>
        <dbReference type="Pfam" id="PF13391"/>
    </source>
</evidence>
<feature type="region of interest" description="Disordered" evidence="1">
    <location>
        <begin position="352"/>
        <end position="387"/>
    </location>
</feature>